<dbReference type="EMBL" id="AOSK01000023">
    <property type="protein sequence ID" value="EYD77721.1"/>
    <property type="molecule type" value="Genomic_DNA"/>
</dbReference>
<dbReference type="SMART" id="SM00091">
    <property type="entry name" value="PAS"/>
    <property type="match status" value="1"/>
</dbReference>
<feature type="domain" description="PAS" evidence="2">
    <location>
        <begin position="177"/>
        <end position="250"/>
    </location>
</feature>
<dbReference type="GO" id="GO:0016301">
    <property type="term" value="F:kinase activity"/>
    <property type="evidence" value="ECO:0007669"/>
    <property type="project" value="UniProtKB-KW"/>
</dbReference>
<dbReference type="Gene3D" id="3.30.450.20">
    <property type="entry name" value="PAS domain"/>
    <property type="match status" value="2"/>
</dbReference>
<proteinExistence type="predicted"/>
<accession>A0A017HTJ9</accession>
<reference evidence="3 4" key="1">
    <citation type="submission" date="2013-02" db="EMBL/GenBank/DDBJ databases">
        <authorList>
            <person name="Fiebig A."/>
            <person name="Goeker M."/>
            <person name="Klenk H.-P.P."/>
        </authorList>
    </citation>
    <scope>NUCLEOTIDE SEQUENCE [LARGE SCALE GENOMIC DNA]</scope>
    <source>
        <strain evidence="3 4">DSM 19309</strain>
    </source>
</reference>
<dbReference type="Proteomes" id="UP000019666">
    <property type="component" value="Unassembled WGS sequence"/>
</dbReference>
<keyword evidence="4" id="KW-1185">Reference proteome</keyword>
<evidence type="ECO:0000259" key="2">
    <source>
        <dbReference type="PROSITE" id="PS50112"/>
    </source>
</evidence>
<keyword evidence="3" id="KW-0418">Kinase</keyword>
<dbReference type="InterPro" id="IPR035965">
    <property type="entry name" value="PAS-like_dom_sf"/>
</dbReference>
<comment type="caution">
    <text evidence="3">The sequence shown here is derived from an EMBL/GenBank/DDBJ whole genome shotgun (WGS) entry which is preliminary data.</text>
</comment>
<dbReference type="STRING" id="442562.Rumeso_00679"/>
<dbReference type="InterPro" id="IPR013767">
    <property type="entry name" value="PAS_fold"/>
</dbReference>
<dbReference type="NCBIfam" id="TIGR00229">
    <property type="entry name" value="sensory_box"/>
    <property type="match status" value="1"/>
</dbReference>
<evidence type="ECO:0000256" key="1">
    <source>
        <dbReference type="SAM" id="MobiDB-lite"/>
    </source>
</evidence>
<protein>
    <submittedName>
        <fullName evidence="3">PAS/PAC sensor hybrid histidine kinase</fullName>
    </submittedName>
</protein>
<dbReference type="CDD" id="cd00130">
    <property type="entry name" value="PAS"/>
    <property type="match status" value="1"/>
</dbReference>
<dbReference type="AlphaFoldDB" id="A0A017HTJ9"/>
<dbReference type="HOGENOM" id="CLU_908777_0_0_5"/>
<feature type="compositionally biased region" description="Basic and acidic residues" evidence="1">
    <location>
        <begin position="231"/>
        <end position="246"/>
    </location>
</feature>
<dbReference type="PROSITE" id="PS50112">
    <property type="entry name" value="PAS"/>
    <property type="match status" value="1"/>
</dbReference>
<sequence length="306" mass="33236">MATGMNEGSMTHPSRAAIWPQASGEMADLIRAHDWSATPLGPIEGWPQPLKTMVGTILSVPQAMWVGWGPEFIQIYNDSYRQLLDAERHRSALGRPASETWADTWSLAGPQLESVLGGGPAIFHADQPIAYRRDGEIREHYYTSSFSPIPDEAALQGVGGVLCVAAETTPATLLRESEERFRAIVETATDYAIFTTDPEGRIETWPPGAQKVFGWTANEAVGQPADITFTPEDRQAGQPAKEREEALATGQAPQRSLARPQGRLARLHRRGGPADCWVRQWTDRFPHGGSGCDPMAGRGGAAAACH</sequence>
<dbReference type="InterPro" id="IPR000014">
    <property type="entry name" value="PAS"/>
</dbReference>
<dbReference type="GO" id="GO:0006355">
    <property type="term" value="P:regulation of DNA-templated transcription"/>
    <property type="evidence" value="ECO:0007669"/>
    <property type="project" value="InterPro"/>
</dbReference>
<dbReference type="OrthoDB" id="9816309at2"/>
<name>A0A017HTJ9_9RHOB</name>
<dbReference type="Pfam" id="PF00989">
    <property type="entry name" value="PAS"/>
    <property type="match status" value="1"/>
</dbReference>
<keyword evidence="3" id="KW-0808">Transferase</keyword>
<evidence type="ECO:0000313" key="4">
    <source>
        <dbReference type="Proteomes" id="UP000019666"/>
    </source>
</evidence>
<evidence type="ECO:0000313" key="3">
    <source>
        <dbReference type="EMBL" id="EYD77721.1"/>
    </source>
</evidence>
<dbReference type="SUPFAM" id="SSF55785">
    <property type="entry name" value="PYP-like sensor domain (PAS domain)"/>
    <property type="match status" value="1"/>
</dbReference>
<gene>
    <name evidence="3" type="ORF">Rumeso_00679</name>
</gene>
<feature type="region of interest" description="Disordered" evidence="1">
    <location>
        <begin position="229"/>
        <end position="261"/>
    </location>
</feature>
<organism evidence="3 4">
    <name type="scientific">Rubellimicrobium mesophilum DSM 19309</name>
    <dbReference type="NCBI Taxonomy" id="442562"/>
    <lineage>
        <taxon>Bacteria</taxon>
        <taxon>Pseudomonadati</taxon>
        <taxon>Pseudomonadota</taxon>
        <taxon>Alphaproteobacteria</taxon>
        <taxon>Rhodobacterales</taxon>
        <taxon>Roseobacteraceae</taxon>
        <taxon>Rubellimicrobium</taxon>
    </lineage>
</organism>